<feature type="compositionally biased region" description="Gly residues" evidence="1">
    <location>
        <begin position="82"/>
        <end position="92"/>
    </location>
</feature>
<evidence type="ECO:0000256" key="1">
    <source>
        <dbReference type="SAM" id="MobiDB-lite"/>
    </source>
</evidence>
<feature type="region of interest" description="Disordered" evidence="1">
    <location>
        <begin position="70"/>
        <end position="92"/>
    </location>
</feature>
<protein>
    <submittedName>
        <fullName evidence="3">Uncharacterized protein</fullName>
    </submittedName>
</protein>
<dbReference type="AlphaFoldDB" id="A0A7I9W7A7"/>
<evidence type="ECO:0000313" key="3">
    <source>
        <dbReference type="EMBL" id="GFG53046.1"/>
    </source>
</evidence>
<comment type="caution">
    <text evidence="3">The sequence shown here is derived from an EMBL/GenBank/DDBJ whole genome shotgun (WGS) entry which is preliminary data.</text>
</comment>
<feature type="chain" id="PRO_5039015560" evidence="2">
    <location>
        <begin position="20"/>
        <end position="92"/>
    </location>
</feature>
<evidence type="ECO:0000256" key="2">
    <source>
        <dbReference type="SAM" id="SignalP"/>
    </source>
</evidence>
<evidence type="ECO:0000313" key="4">
    <source>
        <dbReference type="Proteomes" id="UP000465302"/>
    </source>
</evidence>
<name>A0A7I9W7A7_MYCAG</name>
<dbReference type="EMBL" id="BLKS01000001">
    <property type="protein sequence ID" value="GFG53046.1"/>
    <property type="molecule type" value="Genomic_DNA"/>
</dbReference>
<dbReference type="Proteomes" id="UP000465302">
    <property type="component" value="Unassembled WGS sequence"/>
</dbReference>
<gene>
    <name evidence="3" type="ORF">MAGR_44870</name>
</gene>
<keyword evidence="2" id="KW-0732">Signal</keyword>
<feature type="signal peptide" evidence="2">
    <location>
        <begin position="1"/>
        <end position="19"/>
    </location>
</feature>
<sequence length="92" mass="9358">MGLATVAAPIAIVVGAAPAAADCNYAGGSTVCAQGTVRGADGVPRAATPVVPYPCEYDWYCGTEWDLDISWDPGRPDRPDRPGGGGGIGPRR</sequence>
<proteinExistence type="predicted"/>
<reference evidence="3 4" key="1">
    <citation type="journal article" date="2019" name="Emerg. Microbes Infect.">
        <title>Comprehensive subspecies identification of 175 nontuberculous mycobacteria species based on 7547 genomic profiles.</title>
        <authorList>
            <person name="Matsumoto Y."/>
            <person name="Kinjo T."/>
            <person name="Motooka D."/>
            <person name="Nabeya D."/>
            <person name="Jung N."/>
            <person name="Uechi K."/>
            <person name="Horii T."/>
            <person name="Iida T."/>
            <person name="Fujita J."/>
            <person name="Nakamura S."/>
        </authorList>
    </citation>
    <scope>NUCLEOTIDE SEQUENCE [LARGE SCALE GENOMIC DNA]</scope>
    <source>
        <strain evidence="3 4">JCM 6377</strain>
    </source>
</reference>
<accession>A0A7I9W7A7</accession>
<organism evidence="3 4">
    <name type="scientific">Mycolicibacterium agri</name>
    <name type="common">Mycobacterium agri</name>
    <dbReference type="NCBI Taxonomy" id="36811"/>
    <lineage>
        <taxon>Bacteria</taxon>
        <taxon>Bacillati</taxon>
        <taxon>Actinomycetota</taxon>
        <taxon>Actinomycetes</taxon>
        <taxon>Mycobacteriales</taxon>
        <taxon>Mycobacteriaceae</taxon>
        <taxon>Mycolicibacterium</taxon>
    </lineage>
</organism>